<dbReference type="Pfam" id="PF01575">
    <property type="entry name" value="MaoC_dehydratas"/>
    <property type="match status" value="1"/>
</dbReference>
<dbReference type="GO" id="GO:0004300">
    <property type="term" value="F:enoyl-CoA hydratase activity"/>
    <property type="evidence" value="ECO:0007669"/>
    <property type="project" value="UniProtKB-ARBA"/>
</dbReference>
<sequence length="460" mass="48396">MMLTAHHVERFARASGDVNPLHTDEEFAHRSPFGRPIAHGCLVVLAALAAAPPGSPPGAPPIRASFLRPVFPGTRYRVRWGADRVVVEHGGEPAVVIRFGGTPVAADPSAGGEPFPVGEPDLAELRSLVADLGANTFDDDVLSGLAVCSRIAGVHQPGRHGLLTSATLRTRRGTGATGGRLRVLSEDRRTGIVRVGAGWGSRSGWTTAEITAFRRRPAPAPSAASTAAHLPPGEALRGTHVVVTGGSRGFGAAMTAALATQGAVVWVLYARSDDAVAALRAEFGRDRVRPLRCDATDPHAVEQAVRVARREARTIAGAVLCATPPLLPNPVHVDAVLPAVGQLGRALTTSLLPLAALLPWLAADRGWLVFTSTAALDNPRTDWLHYTAGKVAAEHYVRHLASRHRLPLLVTRPPAMRTELTNGPATALAARAPEEVAADVTRWVLDHHAPPPDLSAGARP</sequence>
<dbReference type="PANTHER" id="PTHR43008">
    <property type="entry name" value="BENZIL REDUCTASE"/>
    <property type="match status" value="1"/>
</dbReference>
<keyword evidence="4" id="KW-0560">Oxidoreductase</keyword>
<comment type="caution">
    <text evidence="6">The sequence shown here is derived from an EMBL/GenBank/DDBJ whole genome shotgun (WGS) entry which is preliminary data.</text>
</comment>
<dbReference type="InterPro" id="IPR029069">
    <property type="entry name" value="HotDog_dom_sf"/>
</dbReference>
<proteinExistence type="inferred from homology"/>
<dbReference type="InterPro" id="IPR002347">
    <property type="entry name" value="SDR_fam"/>
</dbReference>
<gene>
    <name evidence="6" type="ORF">DFJ66_7785</name>
</gene>
<keyword evidence="7" id="KW-1185">Reference proteome</keyword>
<protein>
    <submittedName>
        <fullName evidence="6">MaoC dehydratase-like protein</fullName>
    </submittedName>
</protein>
<comment type="similarity">
    <text evidence="3">Belongs to the short-chain dehydrogenases/reductases (SDR) family.</text>
</comment>
<dbReference type="EMBL" id="RBXR01000001">
    <property type="protein sequence ID" value="RKT74429.1"/>
    <property type="molecule type" value="Genomic_DNA"/>
</dbReference>
<name>A0A495XLA4_9PSEU</name>
<dbReference type="UniPathway" id="UPA00659"/>
<dbReference type="CDD" id="cd03441">
    <property type="entry name" value="R_hydratase_like"/>
    <property type="match status" value="1"/>
</dbReference>
<dbReference type="GO" id="GO:0006635">
    <property type="term" value="P:fatty acid beta-oxidation"/>
    <property type="evidence" value="ECO:0007669"/>
    <property type="project" value="UniProtKB-UniPathway"/>
</dbReference>
<reference evidence="6 7" key="1">
    <citation type="submission" date="2018-10" db="EMBL/GenBank/DDBJ databases">
        <title>Sequencing the genomes of 1000 actinobacteria strains.</title>
        <authorList>
            <person name="Klenk H.-P."/>
        </authorList>
    </citation>
    <scope>NUCLEOTIDE SEQUENCE [LARGE SCALE GENOMIC DNA]</scope>
    <source>
        <strain evidence="6 7">DSM 43911</strain>
    </source>
</reference>
<evidence type="ECO:0000256" key="1">
    <source>
        <dbReference type="ARBA" id="ARBA00005005"/>
    </source>
</evidence>
<dbReference type="SUPFAM" id="SSF51735">
    <property type="entry name" value="NAD(P)-binding Rossmann-fold domains"/>
    <property type="match status" value="1"/>
</dbReference>
<evidence type="ECO:0000256" key="3">
    <source>
        <dbReference type="ARBA" id="ARBA00006484"/>
    </source>
</evidence>
<evidence type="ECO:0000259" key="5">
    <source>
        <dbReference type="Pfam" id="PF01575"/>
    </source>
</evidence>
<comment type="similarity">
    <text evidence="2">Belongs to the enoyl-CoA hydratase/isomerase family.</text>
</comment>
<dbReference type="Proteomes" id="UP000272729">
    <property type="component" value="Unassembled WGS sequence"/>
</dbReference>
<accession>A0A495XLA4</accession>
<evidence type="ECO:0000313" key="7">
    <source>
        <dbReference type="Proteomes" id="UP000272729"/>
    </source>
</evidence>
<dbReference type="GO" id="GO:0050664">
    <property type="term" value="F:oxidoreductase activity, acting on NAD(P)H, oxygen as acceptor"/>
    <property type="evidence" value="ECO:0007669"/>
    <property type="project" value="TreeGrafter"/>
</dbReference>
<dbReference type="InterPro" id="IPR002539">
    <property type="entry name" value="MaoC-like_dom"/>
</dbReference>
<evidence type="ECO:0000256" key="2">
    <source>
        <dbReference type="ARBA" id="ARBA00005254"/>
    </source>
</evidence>
<dbReference type="RefSeq" id="WP_121229101.1">
    <property type="nucleotide sequence ID" value="NZ_JBIUBA010000003.1"/>
</dbReference>
<evidence type="ECO:0000313" key="6">
    <source>
        <dbReference type="EMBL" id="RKT74429.1"/>
    </source>
</evidence>
<dbReference type="SUPFAM" id="SSF54637">
    <property type="entry name" value="Thioesterase/thiol ester dehydrase-isomerase"/>
    <property type="match status" value="1"/>
</dbReference>
<organism evidence="6 7">
    <name type="scientific">Saccharothrix variisporea</name>
    <dbReference type="NCBI Taxonomy" id="543527"/>
    <lineage>
        <taxon>Bacteria</taxon>
        <taxon>Bacillati</taxon>
        <taxon>Actinomycetota</taxon>
        <taxon>Actinomycetes</taxon>
        <taxon>Pseudonocardiales</taxon>
        <taxon>Pseudonocardiaceae</taxon>
        <taxon>Saccharothrix</taxon>
    </lineage>
</organism>
<dbReference type="InterPro" id="IPR036291">
    <property type="entry name" value="NAD(P)-bd_dom_sf"/>
</dbReference>
<dbReference type="PANTHER" id="PTHR43008:SF4">
    <property type="entry name" value="CHAIN DEHYDROGENASE, PUTATIVE (AFU_ORTHOLOGUE AFUA_4G08710)-RELATED"/>
    <property type="match status" value="1"/>
</dbReference>
<feature type="domain" description="MaoC-like" evidence="5">
    <location>
        <begin position="3"/>
        <end position="79"/>
    </location>
</feature>
<dbReference type="OrthoDB" id="9796589at2"/>
<comment type="pathway">
    <text evidence="1">Lipid metabolism; fatty acid beta-oxidation.</text>
</comment>
<dbReference type="Gene3D" id="3.40.50.720">
    <property type="entry name" value="NAD(P)-binding Rossmann-like Domain"/>
    <property type="match status" value="1"/>
</dbReference>
<dbReference type="AlphaFoldDB" id="A0A495XLA4"/>
<dbReference type="Gene3D" id="3.10.129.10">
    <property type="entry name" value="Hotdog Thioesterase"/>
    <property type="match status" value="1"/>
</dbReference>
<evidence type="ECO:0000256" key="4">
    <source>
        <dbReference type="ARBA" id="ARBA00023002"/>
    </source>
</evidence>
<dbReference type="Pfam" id="PF00106">
    <property type="entry name" value="adh_short"/>
    <property type="match status" value="1"/>
</dbReference>